<dbReference type="Proteomes" id="UP001386972">
    <property type="component" value="Unassembled WGS sequence"/>
</dbReference>
<protein>
    <submittedName>
        <fullName evidence="1">Uncharacterized protein</fullName>
    </submittedName>
</protein>
<evidence type="ECO:0000313" key="2">
    <source>
        <dbReference type="Proteomes" id="UP001386972"/>
    </source>
</evidence>
<proteinExistence type="predicted"/>
<comment type="caution">
    <text evidence="1">The sequence shown here is derived from an EMBL/GenBank/DDBJ whole genome shotgun (WGS) entry which is preliminary data.</text>
</comment>
<accession>A0ABU8ZZV4</accession>
<sequence>MKKIPAPFFDIIALSLPRGLAFGDNPPIDAWLSDNEISCAALTRNVNSGCFGTIILRRRTDGVWGLLNRNEFIASEDEAQVLIQHYLNNPSFPSPVPSGIRRHLPLSKLGKRTPSEVFKALASPKRRLGAWMLNQLYLALPSPDVNWVPDCQTGNFHTRLWEAHLLAIFREQGLLGFVRKVVVAKIAAMTGWRPVWQGVTNFLMHHGS</sequence>
<name>A0ABU8ZZV4_9PSED</name>
<evidence type="ECO:0000313" key="1">
    <source>
        <dbReference type="EMBL" id="MEK2609355.1"/>
    </source>
</evidence>
<organism evidence="1 2">
    <name type="scientific">Pseudomonas shirazensis</name>
    <dbReference type="NCBI Taxonomy" id="2745494"/>
    <lineage>
        <taxon>Bacteria</taxon>
        <taxon>Pseudomonadati</taxon>
        <taxon>Pseudomonadota</taxon>
        <taxon>Gammaproteobacteria</taxon>
        <taxon>Pseudomonadales</taxon>
        <taxon>Pseudomonadaceae</taxon>
        <taxon>Pseudomonas</taxon>
    </lineage>
</organism>
<reference evidence="1 2" key="1">
    <citation type="submission" date="2024-03" db="EMBL/GenBank/DDBJ databases">
        <title>Screening, Identification and Application of a Plant Lactobacillus Strain.</title>
        <authorList>
            <person name="Li Y.L."/>
        </authorList>
    </citation>
    <scope>NUCLEOTIDE SEQUENCE [LARGE SCALE GENOMIC DNA]</scope>
    <source>
        <strain evidence="1 2">JDB</strain>
    </source>
</reference>
<gene>
    <name evidence="1" type="ORF">WLF18_09600</name>
</gene>
<keyword evidence="2" id="KW-1185">Reference proteome</keyword>
<dbReference type="RefSeq" id="WP_340612190.1">
    <property type="nucleotide sequence ID" value="NZ_JBBNAW010000005.1"/>
</dbReference>
<dbReference type="EMBL" id="JBBNAW010000005">
    <property type="protein sequence ID" value="MEK2609355.1"/>
    <property type="molecule type" value="Genomic_DNA"/>
</dbReference>